<evidence type="ECO:0000259" key="10">
    <source>
        <dbReference type="PROSITE" id="PS51296"/>
    </source>
</evidence>
<dbReference type="RefSeq" id="WP_169099349.1">
    <property type="nucleotide sequence ID" value="NZ_JABBVZ010000030.1"/>
</dbReference>
<dbReference type="Proteomes" id="UP000533476">
    <property type="component" value="Unassembled WGS sequence"/>
</dbReference>
<dbReference type="InterPro" id="IPR043266">
    <property type="entry name" value="RHO_NdoB-like_C"/>
</dbReference>
<dbReference type="CDD" id="cd08881">
    <property type="entry name" value="RHO_alpha_C_NDO-like"/>
    <property type="match status" value="1"/>
</dbReference>
<dbReference type="Gene3D" id="2.102.10.10">
    <property type="entry name" value="Rieske [2Fe-2S] iron-sulphur domain"/>
    <property type="match status" value="1"/>
</dbReference>
<proteinExistence type="inferred from homology"/>
<gene>
    <name evidence="11" type="ORF">HIJ39_10290</name>
</gene>
<keyword evidence="2" id="KW-0001">2Fe-2S</keyword>
<dbReference type="SUPFAM" id="SSF55961">
    <property type="entry name" value="Bet v1-like"/>
    <property type="match status" value="1"/>
</dbReference>
<dbReference type="GO" id="GO:0004497">
    <property type="term" value="F:monooxygenase activity"/>
    <property type="evidence" value="ECO:0007669"/>
    <property type="project" value="UniProtKB-ARBA"/>
</dbReference>
<dbReference type="PROSITE" id="PS00570">
    <property type="entry name" value="RING_HYDROXYL_ALPHA"/>
    <property type="match status" value="1"/>
</dbReference>
<dbReference type="PANTHER" id="PTHR43756:SF1">
    <property type="entry name" value="3-PHENYLPROPIONATE_CINNAMIC ACID DIOXYGENASE SUBUNIT ALPHA"/>
    <property type="match status" value="1"/>
</dbReference>
<evidence type="ECO:0000313" key="11">
    <source>
        <dbReference type="EMBL" id="NMP22738.1"/>
    </source>
</evidence>
<name>A0A7Y0L452_9FIRM</name>
<dbReference type="Pfam" id="PF00848">
    <property type="entry name" value="Ring_hydroxyl_A"/>
    <property type="match status" value="1"/>
</dbReference>
<sequence length="433" mass="48698">MAEAHDVKSRVAQKLALIEPESGNLPASIFTDPDLFYQEVRTLFLSSWQFLAHASEIPENGDFVTRVIGQQDVIVARGSDGEVRAFYNLCRHRGMRVCRVEHGNTPAFRCPYHGFTYRNTGELSGIPQEKSIFPNGRVDKGQLGLYPVRIEIYRDMIFGTLGSQVEPLEKFLGNMRWYLDLIVGRAPMEVLGPPHRWIVPSNWKIPSENFLTDAYHTLFSHRSISEIGMAPKADFAQSGYHVNAGGGHGRGIGSPADVFMFDEGLRSTFASALSADQVRVLESMKNAHGTVFPNLSFLVSLVKVDDRPISLTTIRLWEPLDVNQTRIWSWFLVEKDASADWKERSRQAYILTFGPSGIFEQDDTENWTDITQNLTGPAVEAKPVELLYQMGMGQHPLTDFAGPGDVYQGKYSEANARSFYRRWLDILTRGEGA</sequence>
<dbReference type="Gene3D" id="3.90.380.10">
    <property type="entry name" value="Naphthalene 1,2-dioxygenase Alpha Subunit, Chain A, domain 1"/>
    <property type="match status" value="1"/>
</dbReference>
<dbReference type="InterPro" id="IPR001663">
    <property type="entry name" value="Rng_hydr_dOase-A"/>
</dbReference>
<evidence type="ECO:0000256" key="8">
    <source>
        <dbReference type="ARBA" id="ARBA00023014"/>
    </source>
</evidence>
<evidence type="ECO:0000256" key="2">
    <source>
        <dbReference type="ARBA" id="ARBA00022714"/>
    </source>
</evidence>
<protein>
    <submittedName>
        <fullName evidence="11">Aromatic ring-hydroxylating dioxygenase subunit alpha</fullName>
    </submittedName>
</protein>
<accession>A0A7Y0L452</accession>
<keyword evidence="5 11" id="KW-0223">Dioxygenase</keyword>
<dbReference type="GO" id="GO:0051213">
    <property type="term" value="F:dioxygenase activity"/>
    <property type="evidence" value="ECO:0007669"/>
    <property type="project" value="UniProtKB-KW"/>
</dbReference>
<dbReference type="GO" id="GO:0016705">
    <property type="term" value="F:oxidoreductase activity, acting on paired donors, with incorporation or reduction of molecular oxygen"/>
    <property type="evidence" value="ECO:0007669"/>
    <property type="project" value="UniProtKB-ARBA"/>
</dbReference>
<dbReference type="PRINTS" id="PR00090">
    <property type="entry name" value="RNGDIOXGNASE"/>
</dbReference>
<evidence type="ECO:0000313" key="12">
    <source>
        <dbReference type="Proteomes" id="UP000533476"/>
    </source>
</evidence>
<dbReference type="EMBL" id="JABBVZ010000030">
    <property type="protein sequence ID" value="NMP22738.1"/>
    <property type="molecule type" value="Genomic_DNA"/>
</dbReference>
<dbReference type="PROSITE" id="PS51296">
    <property type="entry name" value="RIESKE"/>
    <property type="match status" value="1"/>
</dbReference>
<dbReference type="InterPro" id="IPR015881">
    <property type="entry name" value="ARHD_Rieske_2Fe_2S"/>
</dbReference>
<evidence type="ECO:0000256" key="4">
    <source>
        <dbReference type="ARBA" id="ARBA00022797"/>
    </source>
</evidence>
<keyword evidence="6" id="KW-0560">Oxidoreductase</keyword>
<keyword evidence="12" id="KW-1185">Reference proteome</keyword>
<reference evidence="11 12" key="1">
    <citation type="submission" date="2020-04" db="EMBL/GenBank/DDBJ databases">
        <authorList>
            <person name="Zhang R."/>
            <person name="Schippers A."/>
        </authorList>
    </citation>
    <scope>NUCLEOTIDE SEQUENCE [LARGE SCALE GENOMIC DNA]</scope>
    <source>
        <strain evidence="11 12">DSM 109850</strain>
    </source>
</reference>
<evidence type="ECO:0000256" key="1">
    <source>
        <dbReference type="ARBA" id="ARBA00008751"/>
    </source>
</evidence>
<feature type="domain" description="Rieske" evidence="10">
    <location>
        <begin position="48"/>
        <end position="159"/>
    </location>
</feature>
<evidence type="ECO:0000256" key="5">
    <source>
        <dbReference type="ARBA" id="ARBA00022964"/>
    </source>
</evidence>
<keyword evidence="7" id="KW-0408">Iron</keyword>
<organism evidence="11 12">
    <name type="scientific">Sulfobacillus harzensis</name>
    <dbReference type="NCBI Taxonomy" id="2729629"/>
    <lineage>
        <taxon>Bacteria</taxon>
        <taxon>Bacillati</taxon>
        <taxon>Bacillota</taxon>
        <taxon>Clostridia</taxon>
        <taxon>Eubacteriales</taxon>
        <taxon>Clostridiales Family XVII. Incertae Sedis</taxon>
        <taxon>Sulfobacillus</taxon>
    </lineage>
</organism>
<dbReference type="GO" id="GO:0051537">
    <property type="term" value="F:2 iron, 2 sulfur cluster binding"/>
    <property type="evidence" value="ECO:0007669"/>
    <property type="project" value="UniProtKB-KW"/>
</dbReference>
<comment type="caution">
    <text evidence="11">The sequence shown here is derived from an EMBL/GenBank/DDBJ whole genome shotgun (WGS) entry which is preliminary data.</text>
</comment>
<dbReference type="InterPro" id="IPR017941">
    <property type="entry name" value="Rieske_2Fe-2S"/>
</dbReference>
<evidence type="ECO:0000256" key="9">
    <source>
        <dbReference type="ARBA" id="ARBA00023027"/>
    </source>
</evidence>
<dbReference type="AlphaFoldDB" id="A0A7Y0L452"/>
<dbReference type="InterPro" id="IPR015879">
    <property type="entry name" value="Ring_hydroxy_dOase_asu_C_dom"/>
</dbReference>
<comment type="similarity">
    <text evidence="1">Belongs to the bacterial ring-hydroxylating dioxygenase alpha subunit family.</text>
</comment>
<evidence type="ECO:0000256" key="6">
    <source>
        <dbReference type="ARBA" id="ARBA00023002"/>
    </source>
</evidence>
<dbReference type="InterPro" id="IPR036922">
    <property type="entry name" value="Rieske_2Fe-2S_sf"/>
</dbReference>
<dbReference type="PANTHER" id="PTHR43756">
    <property type="entry name" value="CHOLINE MONOOXYGENASE, CHLOROPLASTIC"/>
    <property type="match status" value="1"/>
</dbReference>
<dbReference type="SUPFAM" id="SSF50022">
    <property type="entry name" value="ISP domain"/>
    <property type="match status" value="1"/>
</dbReference>
<evidence type="ECO:0000256" key="7">
    <source>
        <dbReference type="ARBA" id="ARBA00023004"/>
    </source>
</evidence>
<keyword evidence="3" id="KW-0479">Metal-binding</keyword>
<keyword evidence="4" id="KW-0058">Aromatic hydrocarbons catabolism</keyword>
<keyword evidence="9" id="KW-0520">NAD</keyword>
<dbReference type="Pfam" id="PF00355">
    <property type="entry name" value="Rieske"/>
    <property type="match status" value="1"/>
</dbReference>
<dbReference type="GO" id="GO:0005506">
    <property type="term" value="F:iron ion binding"/>
    <property type="evidence" value="ECO:0007669"/>
    <property type="project" value="InterPro"/>
</dbReference>
<evidence type="ECO:0000256" key="3">
    <source>
        <dbReference type="ARBA" id="ARBA00022723"/>
    </source>
</evidence>
<keyword evidence="8" id="KW-0411">Iron-sulfur</keyword>